<keyword evidence="1" id="KW-1133">Transmembrane helix</keyword>
<dbReference type="EMBL" id="LWDX02070721">
    <property type="protein sequence ID" value="OEL14233.1"/>
    <property type="molecule type" value="Genomic_DNA"/>
</dbReference>
<dbReference type="Proteomes" id="UP000095767">
    <property type="component" value="Unassembled WGS sequence"/>
</dbReference>
<gene>
    <name evidence="2" type="ORF">BAE44_0024748</name>
</gene>
<keyword evidence="1" id="KW-0472">Membrane</keyword>
<organism evidence="2 3">
    <name type="scientific">Dichanthelium oligosanthes</name>
    <dbReference type="NCBI Taxonomy" id="888268"/>
    <lineage>
        <taxon>Eukaryota</taxon>
        <taxon>Viridiplantae</taxon>
        <taxon>Streptophyta</taxon>
        <taxon>Embryophyta</taxon>
        <taxon>Tracheophyta</taxon>
        <taxon>Spermatophyta</taxon>
        <taxon>Magnoliopsida</taxon>
        <taxon>Liliopsida</taxon>
        <taxon>Poales</taxon>
        <taxon>Poaceae</taxon>
        <taxon>PACMAD clade</taxon>
        <taxon>Panicoideae</taxon>
        <taxon>Panicodae</taxon>
        <taxon>Paniceae</taxon>
        <taxon>Dichantheliinae</taxon>
        <taxon>Dichanthelium</taxon>
    </lineage>
</organism>
<proteinExistence type="predicted"/>
<dbReference type="PANTHER" id="PTHR46610">
    <property type="entry name" value="OS05G0181300 PROTEIN"/>
    <property type="match status" value="1"/>
</dbReference>
<dbReference type="PANTHER" id="PTHR46610:SF21">
    <property type="match status" value="1"/>
</dbReference>
<feature type="non-terminal residue" evidence="2">
    <location>
        <position position="1"/>
    </location>
</feature>
<keyword evidence="1" id="KW-0812">Transmembrane</keyword>
<evidence type="ECO:0000256" key="1">
    <source>
        <dbReference type="SAM" id="Phobius"/>
    </source>
</evidence>
<dbReference type="AlphaFoldDB" id="A0A1E5UMX9"/>
<dbReference type="OrthoDB" id="694485at2759"/>
<feature type="transmembrane region" description="Helical" evidence="1">
    <location>
        <begin position="58"/>
        <end position="74"/>
    </location>
</feature>
<feature type="transmembrane region" description="Helical" evidence="1">
    <location>
        <begin position="80"/>
        <end position="102"/>
    </location>
</feature>
<protein>
    <submittedName>
        <fullName evidence="2">Uncharacterized protein</fullName>
    </submittedName>
</protein>
<dbReference type="Pfam" id="PF20100">
    <property type="entry name" value="DUF6490"/>
    <property type="match status" value="1"/>
</dbReference>
<comment type="caution">
    <text evidence="2">The sequence shown here is derived from an EMBL/GenBank/DDBJ whole genome shotgun (WGS) entry which is preliminary data.</text>
</comment>
<evidence type="ECO:0000313" key="3">
    <source>
        <dbReference type="Proteomes" id="UP000095767"/>
    </source>
</evidence>
<name>A0A1E5UMX9_9POAL</name>
<accession>A0A1E5UMX9</accession>
<reference evidence="2 3" key="1">
    <citation type="submission" date="2016-09" db="EMBL/GenBank/DDBJ databases">
        <title>The draft genome of Dichanthelium oligosanthes: A C3 panicoid grass species.</title>
        <authorList>
            <person name="Studer A.J."/>
            <person name="Schnable J.C."/>
            <person name="Brutnell T.P."/>
        </authorList>
    </citation>
    <scope>NUCLEOTIDE SEQUENCE [LARGE SCALE GENOMIC DNA]</scope>
    <source>
        <strain evidence="3">cv. Kellogg 1175</strain>
        <tissue evidence="2">Leaf</tissue>
    </source>
</reference>
<sequence>LSSGAAACTARAAGNTASVAFVDSSYVTLPLLFLCLRAYDRAPPGEADGRRNRIRREVWSLSTLLTEMFTWRVAAVMPYWPAALLVRTLAAATTVGGSLALFHRRP</sequence>
<evidence type="ECO:0000313" key="2">
    <source>
        <dbReference type="EMBL" id="OEL14233.1"/>
    </source>
</evidence>
<dbReference type="InterPro" id="IPR045501">
    <property type="entry name" value="DUF6490"/>
</dbReference>
<keyword evidence="3" id="KW-1185">Reference proteome</keyword>